<dbReference type="EMBL" id="CP000319">
    <property type="protein sequence ID" value="ABE62815.1"/>
    <property type="molecule type" value="Genomic_DNA"/>
</dbReference>
<sequence length="168" mass="18581">MKAGLLVLALAASITTPAFAEWRVDQFKDQMTDKLIKVPTLAAKSLDHGVSAAIEISCLQGDRLFTIWLSSGLSRGRLSGRLRTDNNRVIPSSFLKVFSDPHRIPIITVPPYDLWGRKRFRVELFPTGSSSLFFDFDLIGIDKAIAALPCNKPPGKTFDSPLSSYNLE</sequence>
<proteinExistence type="predicted"/>
<evidence type="ECO:0000313" key="3">
    <source>
        <dbReference type="Proteomes" id="UP000001953"/>
    </source>
</evidence>
<evidence type="ECO:0000313" key="2">
    <source>
        <dbReference type="EMBL" id="ABE62815.1"/>
    </source>
</evidence>
<dbReference type="HOGENOM" id="CLU_1584747_0_0_5"/>
<evidence type="ECO:0000256" key="1">
    <source>
        <dbReference type="SAM" id="SignalP"/>
    </source>
</evidence>
<feature type="signal peptide" evidence="1">
    <location>
        <begin position="1"/>
        <end position="20"/>
    </location>
</feature>
<feature type="chain" id="PRO_5004195803" evidence="1">
    <location>
        <begin position="21"/>
        <end position="168"/>
    </location>
</feature>
<name>Q1QLT2_NITHX</name>
<dbReference type="Proteomes" id="UP000001953">
    <property type="component" value="Chromosome"/>
</dbReference>
<dbReference type="KEGG" id="nha:Nham_2017"/>
<keyword evidence="3" id="KW-1185">Reference proteome</keyword>
<protein>
    <submittedName>
        <fullName evidence="2">Uncharacterized protein</fullName>
    </submittedName>
</protein>
<accession>Q1QLT2</accession>
<dbReference type="AlphaFoldDB" id="Q1QLT2"/>
<gene>
    <name evidence="2" type="ordered locus">Nham_2017</name>
</gene>
<organism evidence="2 3">
    <name type="scientific">Nitrobacter hamburgensis (strain DSM 10229 / NCIMB 13809 / X14)</name>
    <dbReference type="NCBI Taxonomy" id="323097"/>
    <lineage>
        <taxon>Bacteria</taxon>
        <taxon>Pseudomonadati</taxon>
        <taxon>Pseudomonadota</taxon>
        <taxon>Alphaproteobacteria</taxon>
        <taxon>Hyphomicrobiales</taxon>
        <taxon>Nitrobacteraceae</taxon>
        <taxon>Nitrobacter</taxon>
    </lineage>
</organism>
<dbReference type="RefSeq" id="WP_011510495.1">
    <property type="nucleotide sequence ID" value="NC_007964.1"/>
</dbReference>
<keyword evidence="1" id="KW-0732">Signal</keyword>
<reference evidence="2 3" key="1">
    <citation type="submission" date="2006-03" db="EMBL/GenBank/DDBJ databases">
        <title>Complete sequence of chromosome of Nitrobacter hamburgensis X14.</title>
        <authorList>
            <consortium name="US DOE Joint Genome Institute"/>
            <person name="Copeland A."/>
            <person name="Lucas S."/>
            <person name="Lapidus A."/>
            <person name="Barry K."/>
            <person name="Detter J.C."/>
            <person name="Glavina del Rio T."/>
            <person name="Hammon N."/>
            <person name="Israni S."/>
            <person name="Dalin E."/>
            <person name="Tice H."/>
            <person name="Pitluck S."/>
            <person name="Chain P."/>
            <person name="Malfatti S."/>
            <person name="Shin M."/>
            <person name="Vergez L."/>
            <person name="Schmutz J."/>
            <person name="Larimer F."/>
            <person name="Land M."/>
            <person name="Hauser L."/>
            <person name="Kyrpides N."/>
            <person name="Ivanova N."/>
            <person name="Ward B."/>
            <person name="Arp D."/>
            <person name="Klotz M."/>
            <person name="Stein L."/>
            <person name="O'Mullan G."/>
            <person name="Starkenburg S."/>
            <person name="Sayavedra L."/>
            <person name="Poret-Peterson A.T."/>
            <person name="Gentry M.E."/>
            <person name="Bruce D."/>
            <person name="Richardson P."/>
        </authorList>
    </citation>
    <scope>NUCLEOTIDE SEQUENCE [LARGE SCALE GENOMIC DNA]</scope>
    <source>
        <strain evidence="3">DSM 10229 / NCIMB 13809 / X14</strain>
    </source>
</reference>
<dbReference type="OrthoDB" id="5318791at2"/>